<evidence type="ECO:0000256" key="7">
    <source>
        <dbReference type="ARBA" id="ARBA00023049"/>
    </source>
</evidence>
<dbReference type="EMBL" id="JAAWWP010000005">
    <property type="protein sequence ID" value="NKI41756.1"/>
    <property type="molecule type" value="Genomic_DNA"/>
</dbReference>
<dbReference type="PRINTS" id="PR00765">
    <property type="entry name" value="CRBOXYPTASEA"/>
</dbReference>
<feature type="region of interest" description="Disordered" evidence="9">
    <location>
        <begin position="101"/>
        <end position="127"/>
    </location>
</feature>
<dbReference type="CDD" id="cd03859">
    <property type="entry name" value="M14_CPT"/>
    <property type="match status" value="1"/>
</dbReference>
<evidence type="ECO:0000256" key="9">
    <source>
        <dbReference type="SAM" id="MobiDB-lite"/>
    </source>
</evidence>
<protein>
    <submittedName>
        <fullName evidence="12">Zinc carboxypeptidase</fullName>
    </submittedName>
</protein>
<dbReference type="SMART" id="SM00631">
    <property type="entry name" value="Zn_pept"/>
    <property type="match status" value="1"/>
</dbReference>
<gene>
    <name evidence="12" type="ORF">HFV08_10990</name>
</gene>
<keyword evidence="6" id="KW-0862">Zinc</keyword>
<dbReference type="PROSITE" id="PS00132">
    <property type="entry name" value="CARBOXYPEPT_ZN_1"/>
    <property type="match status" value="1"/>
</dbReference>
<dbReference type="GO" id="GO:0004180">
    <property type="term" value="F:carboxypeptidase activity"/>
    <property type="evidence" value="ECO:0007669"/>
    <property type="project" value="UniProtKB-KW"/>
</dbReference>
<evidence type="ECO:0000313" key="13">
    <source>
        <dbReference type="Proteomes" id="UP000772196"/>
    </source>
</evidence>
<dbReference type="PANTHER" id="PTHR11705:SF143">
    <property type="entry name" value="SLL0236 PROTEIN"/>
    <property type="match status" value="1"/>
</dbReference>
<comment type="cofactor">
    <cofactor evidence="1">
        <name>Zn(2+)</name>
        <dbReference type="ChEBI" id="CHEBI:29105"/>
    </cofactor>
</comment>
<keyword evidence="12" id="KW-0121">Carboxypeptidase</keyword>
<dbReference type="PROSITE" id="PS52035">
    <property type="entry name" value="PEPTIDASE_M14"/>
    <property type="match status" value="1"/>
</dbReference>
<evidence type="ECO:0000256" key="5">
    <source>
        <dbReference type="ARBA" id="ARBA00022801"/>
    </source>
</evidence>
<dbReference type="InterPro" id="IPR057246">
    <property type="entry name" value="CARBOXYPEPT_ZN_1"/>
</dbReference>
<comment type="similarity">
    <text evidence="2 8">Belongs to the peptidase M14 family.</text>
</comment>
<dbReference type="SUPFAM" id="SSF53187">
    <property type="entry name" value="Zn-dependent exopeptidases"/>
    <property type="match status" value="1"/>
</dbReference>
<dbReference type="Proteomes" id="UP000772196">
    <property type="component" value="Unassembled WGS sequence"/>
</dbReference>
<reference evidence="12 13" key="1">
    <citation type="submission" date="2020-04" db="EMBL/GenBank/DDBJ databases">
        <title>Phylogenetic Diversity and Antibacterial Activity against Ralstonia solanacearum of Endophytic Actinomycete Isolated from Moss.</title>
        <authorList>
            <person name="Zhuang X."/>
        </authorList>
    </citation>
    <scope>NUCLEOTIDE SEQUENCE [LARGE SCALE GENOMIC DNA]</scope>
    <source>
        <strain evidence="12 13">LD120</strain>
    </source>
</reference>
<keyword evidence="3" id="KW-0645">Protease</keyword>
<evidence type="ECO:0000256" key="3">
    <source>
        <dbReference type="ARBA" id="ARBA00022670"/>
    </source>
</evidence>
<dbReference type="InterPro" id="IPR000834">
    <property type="entry name" value="Peptidase_M14"/>
</dbReference>
<evidence type="ECO:0000313" key="12">
    <source>
        <dbReference type="EMBL" id="NKI41756.1"/>
    </source>
</evidence>
<evidence type="ECO:0000256" key="8">
    <source>
        <dbReference type="PROSITE-ProRule" id="PRU01379"/>
    </source>
</evidence>
<dbReference type="Gene3D" id="3.40.630.10">
    <property type="entry name" value="Zn peptidases"/>
    <property type="match status" value="1"/>
</dbReference>
<feature type="chain" id="PRO_5046482559" evidence="10">
    <location>
        <begin position="31"/>
        <end position="449"/>
    </location>
</feature>
<keyword evidence="13" id="KW-1185">Reference proteome</keyword>
<dbReference type="Pfam" id="PF00246">
    <property type="entry name" value="Peptidase_M14"/>
    <property type="match status" value="1"/>
</dbReference>
<evidence type="ECO:0000256" key="6">
    <source>
        <dbReference type="ARBA" id="ARBA00022833"/>
    </source>
</evidence>
<keyword evidence="4" id="KW-0479">Metal-binding</keyword>
<feature type="active site" description="Proton donor/acceptor" evidence="8">
    <location>
        <position position="398"/>
    </location>
</feature>
<organism evidence="12 13">
    <name type="scientific">Streptomyces physcomitrii</name>
    <dbReference type="NCBI Taxonomy" id="2724184"/>
    <lineage>
        <taxon>Bacteria</taxon>
        <taxon>Bacillati</taxon>
        <taxon>Actinomycetota</taxon>
        <taxon>Actinomycetes</taxon>
        <taxon>Kitasatosporales</taxon>
        <taxon>Streptomycetaceae</taxon>
        <taxon>Streptomyces</taxon>
    </lineage>
</organism>
<name>A0ABX1H072_9ACTN</name>
<keyword evidence="7" id="KW-0482">Metalloprotease</keyword>
<evidence type="ECO:0000259" key="11">
    <source>
        <dbReference type="PROSITE" id="PS52035"/>
    </source>
</evidence>
<keyword evidence="5" id="KW-0378">Hydrolase</keyword>
<comment type="caution">
    <text evidence="12">The sequence shown here is derived from an EMBL/GenBank/DDBJ whole genome shotgun (WGS) entry which is preliminary data.</text>
</comment>
<evidence type="ECO:0000256" key="4">
    <source>
        <dbReference type="ARBA" id="ARBA00022723"/>
    </source>
</evidence>
<keyword evidence="10" id="KW-0732">Signal</keyword>
<dbReference type="InterPro" id="IPR033810">
    <property type="entry name" value="Carboxypeptidase_T"/>
</dbReference>
<evidence type="ECO:0000256" key="1">
    <source>
        <dbReference type="ARBA" id="ARBA00001947"/>
    </source>
</evidence>
<dbReference type="RefSeq" id="WP_168538301.1">
    <property type="nucleotide sequence ID" value="NZ_JAAWWP010000005.1"/>
</dbReference>
<sequence length="449" mass="49410">MRLQHLRGRRTTAVAALLTMALAVPIAAQATEDSGAHDSAAAKAAAEIPRQYRVTGPDSVADRDRLARLGVSLDEVAKKSVVITADSAQLKKVRALGWRTKSLGGPPARDSSGKKVRPGVADFPSDDSGYHTYDEALKAIDEAVAAHPDILSKQVIGKSHEGRDLLAVKISDNVGEDEDEPEVLFTHHQHAREHLTVEMALYLIDEFGGKYGSDEAIKKAVDGREIWIVPDLNPDGGEYDITGGEYQMWRKNRQPNEGSEEIGTDQNRNWDFKWGCCGGSSEDPGAEDYRGAAPESAPEVKVVSDFVRSRVVGGKQQITAAIDFHTYGELVMWPWGWTQDEVTDGMTQDDIDTFKAIGKDMAASNDYTPQQDSALYTTDGAIDDYLWGDQKIFAYTYEMYPGDSGSDGFYPPDEVIEKETARNRESVLKLLDNADCMYKAIGKEDQYCK</sequence>
<evidence type="ECO:0000256" key="2">
    <source>
        <dbReference type="ARBA" id="ARBA00005988"/>
    </source>
</evidence>
<evidence type="ECO:0000256" key="10">
    <source>
        <dbReference type="SAM" id="SignalP"/>
    </source>
</evidence>
<dbReference type="PANTHER" id="PTHR11705">
    <property type="entry name" value="PROTEASE FAMILY M14 CARBOXYPEPTIDASE A,B"/>
    <property type="match status" value="1"/>
</dbReference>
<accession>A0ABX1H072</accession>
<feature type="signal peptide" evidence="10">
    <location>
        <begin position="1"/>
        <end position="30"/>
    </location>
</feature>
<proteinExistence type="inferred from homology"/>
<feature type="domain" description="Peptidase M14" evidence="11">
    <location>
        <begin position="129"/>
        <end position="434"/>
    </location>
</feature>